<comment type="subcellular location">
    <subcellularLocation>
        <location evidence="1">Cell membrane</location>
        <topology evidence="1">Multi-pass membrane protein</topology>
    </subcellularLocation>
</comment>
<keyword evidence="1" id="KW-0813">Transport</keyword>
<keyword evidence="1" id="KW-0812">Transmembrane</keyword>
<dbReference type="NCBIfam" id="TIGR00697">
    <property type="entry name" value="queuosine precursor transporter"/>
    <property type="match status" value="1"/>
</dbReference>
<dbReference type="Pfam" id="PF02592">
    <property type="entry name" value="Vut_1"/>
    <property type="match status" value="1"/>
</dbReference>
<dbReference type="AlphaFoldDB" id="A0A5R9F795"/>
<keyword evidence="1" id="KW-0472">Membrane</keyword>
<gene>
    <name evidence="2" type="ORF">FCL54_10165</name>
</gene>
<dbReference type="GO" id="GO:0022857">
    <property type="term" value="F:transmembrane transporter activity"/>
    <property type="evidence" value="ECO:0007669"/>
    <property type="project" value="UniProtKB-UniRule"/>
</dbReference>
<dbReference type="PANTHER" id="PTHR34300">
    <property type="entry name" value="QUEUOSINE PRECURSOR TRANSPORTER-RELATED"/>
    <property type="match status" value="1"/>
</dbReference>
<feature type="transmembrane region" description="Helical" evidence="1">
    <location>
        <begin position="30"/>
        <end position="46"/>
    </location>
</feature>
<dbReference type="Proteomes" id="UP000308230">
    <property type="component" value="Unassembled WGS sequence"/>
</dbReference>
<protein>
    <recommendedName>
        <fullName evidence="1">Probable queuosine precursor transporter</fullName>
        <shortName evidence="1">Q precursor transporter</shortName>
    </recommendedName>
</protein>
<comment type="function">
    <text evidence="1">Involved in the import of queuosine (Q) precursors, required for Q precursor salvage.</text>
</comment>
<evidence type="ECO:0000313" key="3">
    <source>
        <dbReference type="Proteomes" id="UP000308230"/>
    </source>
</evidence>
<accession>A0A5R9F795</accession>
<feature type="transmembrane region" description="Helical" evidence="1">
    <location>
        <begin position="6"/>
        <end position="25"/>
    </location>
</feature>
<keyword evidence="3" id="KW-1185">Reference proteome</keyword>
<keyword evidence="1" id="KW-1133">Transmembrane helix</keyword>
<evidence type="ECO:0000256" key="1">
    <source>
        <dbReference type="HAMAP-Rule" id="MF_02088"/>
    </source>
</evidence>
<organism evidence="2 3">
    <name type="scientific">Exobacillus caeni</name>
    <dbReference type="NCBI Taxonomy" id="2574798"/>
    <lineage>
        <taxon>Bacteria</taxon>
        <taxon>Bacillati</taxon>
        <taxon>Bacillota</taxon>
        <taxon>Bacilli</taxon>
        <taxon>Bacillales</taxon>
        <taxon>Guptibacillaceae</taxon>
        <taxon>Exobacillus</taxon>
    </lineage>
</organism>
<comment type="caution">
    <text evidence="2">The sequence shown here is derived from an EMBL/GenBank/DDBJ whole genome shotgun (WGS) entry which is preliminary data.</text>
</comment>
<feature type="transmembrane region" description="Helical" evidence="1">
    <location>
        <begin position="124"/>
        <end position="150"/>
    </location>
</feature>
<feature type="transmembrane region" description="Helical" evidence="1">
    <location>
        <begin position="196"/>
        <end position="218"/>
    </location>
</feature>
<dbReference type="PANTHER" id="PTHR34300:SF2">
    <property type="entry name" value="QUEUOSINE PRECURSOR TRANSPORTER-RELATED"/>
    <property type="match status" value="1"/>
</dbReference>
<dbReference type="EMBL" id="SWLG01000006">
    <property type="protein sequence ID" value="TLS37498.1"/>
    <property type="molecule type" value="Genomic_DNA"/>
</dbReference>
<evidence type="ECO:0000313" key="2">
    <source>
        <dbReference type="EMBL" id="TLS37498.1"/>
    </source>
</evidence>
<feature type="transmembrane region" description="Helical" evidence="1">
    <location>
        <begin position="170"/>
        <end position="190"/>
    </location>
</feature>
<feature type="transmembrane region" description="Helical" evidence="1">
    <location>
        <begin position="52"/>
        <end position="73"/>
    </location>
</feature>
<feature type="transmembrane region" description="Helical" evidence="1">
    <location>
        <begin position="85"/>
        <end position="104"/>
    </location>
</feature>
<reference evidence="2 3" key="1">
    <citation type="submission" date="2019-04" db="EMBL/GenBank/DDBJ databases">
        <title>Bacillus caeni sp. nov., a bacterium isolated from mangrove sediment.</title>
        <authorList>
            <person name="Huang H."/>
            <person name="Mo K."/>
            <person name="Hu Y."/>
        </authorList>
    </citation>
    <scope>NUCLEOTIDE SEQUENCE [LARGE SCALE GENOMIC DNA]</scope>
    <source>
        <strain evidence="2 3">HB172195</strain>
    </source>
</reference>
<dbReference type="RefSeq" id="WP_138125980.1">
    <property type="nucleotide sequence ID" value="NZ_SWLG01000006.1"/>
</dbReference>
<dbReference type="InterPro" id="IPR003744">
    <property type="entry name" value="YhhQ"/>
</dbReference>
<name>A0A5R9F795_9BACL</name>
<comment type="similarity">
    <text evidence="1">Belongs to the vitamin uptake transporter (VUT/ECF) (TC 2.A.88) family. Q precursor transporter subfamily.</text>
</comment>
<dbReference type="HAMAP" id="MF_02088">
    <property type="entry name" value="Q_prec_transport"/>
    <property type="match status" value="1"/>
</dbReference>
<keyword evidence="1" id="KW-1003">Cell membrane</keyword>
<dbReference type="GO" id="GO:0005886">
    <property type="term" value="C:plasma membrane"/>
    <property type="evidence" value="ECO:0007669"/>
    <property type="project" value="UniProtKB-SubCell"/>
</dbReference>
<sequence length="227" mass="26149">MFNEILWIAFALINFLLLILAYRLFGKQGLFMWIAFATIIANLQVIKTIELFGFIVTLGNIIYGTAFLATDIINEKYGKEEAKKAVWMGFFSLLAMTIIMQAALQFTPHDEDISQDALSLIFGFLPRLALGSLLAYIVSQYIDVFIYSFLKRIFPSDSQLWLRNNGSTMISQFVDTMIFTSIAFLGVYPWEVWIEIFLTTYLIKWIVALMDTPFMYWAKAMHQSSNN</sequence>
<proteinExistence type="inferred from homology"/>
<dbReference type="OrthoDB" id="9805479at2"/>